<reference evidence="1 2" key="1">
    <citation type="submission" date="2019-08" db="EMBL/GenBank/DDBJ databases">
        <title>Six bacteriophages against potato bacterial diseases.</title>
        <authorList>
            <person name="Zhang X."/>
            <person name="Kering K."/>
        </authorList>
    </citation>
    <scope>NUCLEOTIDE SEQUENCE [LARGE SCALE GENOMIC DNA]</scope>
</reference>
<evidence type="ECO:0000313" key="1">
    <source>
        <dbReference type="EMBL" id="QFP93771.1"/>
    </source>
</evidence>
<dbReference type="EMBL" id="MN270891">
    <property type="protein sequence ID" value="QFP93771.1"/>
    <property type="molecule type" value="Genomic_DNA"/>
</dbReference>
<proteinExistence type="predicted"/>
<sequence length="69" mass="7847">MLVYAIQYSDDDALDLKAVALNQVDAQNRFKQLAGNYGYSLKTATRYISIEIWDGVTGEYIRDLKPITE</sequence>
<keyword evidence="2" id="KW-1185">Reference proteome</keyword>
<dbReference type="Proteomes" id="UP000326781">
    <property type="component" value="Segment"/>
</dbReference>
<evidence type="ECO:0000313" key="2">
    <source>
        <dbReference type="Proteomes" id="UP000326781"/>
    </source>
</evidence>
<name>A0A5P8D550_9CAUD</name>
<accession>A0A5P8D550</accession>
<organism evidence="1 2">
    <name type="scientific">Pectobacterium phage Wc4</name>
    <dbReference type="NCBI Taxonomy" id="2652428"/>
    <lineage>
        <taxon>Viruses</taxon>
        <taxon>Duplodnaviria</taxon>
        <taxon>Heunggongvirae</taxon>
        <taxon>Uroviricota</taxon>
        <taxon>Caudoviricetes</taxon>
        <taxon>Andersonviridae</taxon>
        <taxon>Andersonviridae incertae sedis</taxon>
        <taxon>Arnovirus</taxon>
        <taxon>Arnovirus Wc4</taxon>
    </lineage>
</organism>
<protein>
    <submittedName>
        <fullName evidence="1">Uncharacterized protein</fullName>
    </submittedName>
</protein>